<dbReference type="EMBL" id="QGNW01001311">
    <property type="protein sequence ID" value="RVW45836.1"/>
    <property type="molecule type" value="Genomic_DNA"/>
</dbReference>
<accession>A0A438EDC5</accession>
<reference evidence="1 2" key="1">
    <citation type="journal article" date="2018" name="PLoS Genet.">
        <title>Population sequencing reveals clonal diversity and ancestral inbreeding in the grapevine cultivar Chardonnay.</title>
        <authorList>
            <person name="Roach M.J."/>
            <person name="Johnson D.L."/>
            <person name="Bohlmann J."/>
            <person name="van Vuuren H.J."/>
            <person name="Jones S.J."/>
            <person name="Pretorius I.S."/>
            <person name="Schmidt S.A."/>
            <person name="Borneman A.R."/>
        </authorList>
    </citation>
    <scope>NUCLEOTIDE SEQUENCE [LARGE SCALE GENOMIC DNA]</scope>
    <source>
        <strain evidence="2">cv. Chardonnay</strain>
        <tissue evidence="1">Leaf</tissue>
    </source>
</reference>
<dbReference type="PANTHER" id="PTHR33116">
    <property type="entry name" value="REVERSE TRANSCRIPTASE ZINC-BINDING DOMAIN-CONTAINING PROTEIN-RELATED-RELATED"/>
    <property type="match status" value="1"/>
</dbReference>
<dbReference type="AlphaFoldDB" id="A0A438EDC5"/>
<comment type="caution">
    <text evidence="1">The sequence shown here is derived from an EMBL/GenBank/DDBJ whole genome shotgun (WGS) entry which is preliminary data.</text>
</comment>
<gene>
    <name evidence="1" type="primary">VvCHDh000004_639</name>
    <name evidence="1" type="ORF">CK203_086252</name>
</gene>
<dbReference type="Proteomes" id="UP000288805">
    <property type="component" value="Unassembled WGS sequence"/>
</dbReference>
<dbReference type="PANTHER" id="PTHR33116:SF78">
    <property type="entry name" value="OS12G0587133 PROTEIN"/>
    <property type="match status" value="1"/>
</dbReference>
<evidence type="ECO:0000313" key="1">
    <source>
        <dbReference type="EMBL" id="RVW45836.1"/>
    </source>
</evidence>
<name>A0A438EDC5_VITVI</name>
<evidence type="ECO:0000313" key="2">
    <source>
        <dbReference type="Proteomes" id="UP000288805"/>
    </source>
</evidence>
<sequence length="307" mass="34370">MFKEFYDQNVFLKSLNNTFLVLLPKKGGAEDLGTLDPSVYWGGLYKLLAKSQLASSLARRAASRGPPFPLSLCHGDGSVESSNQKGHGRGFILGCKIQHGRGRAVHIAHLLFVDDTIGVSGAAACSLLGAASGVSNKAVSGWDGVEEKVRRRLALWERQYISKGGRITLIKSTMASMPMYQMSSFKCPFLWQGDQKTCKEIFCGRGNLERKAHLVKWEVVYGDKEKGGLGIRKLTLLNKVLLGKWIWRFACDKEALWKQVLLAKYGQEDFSWRNKRLRVRLGWGFERRFKGSWLVLGKLGVQSGERQ</sequence>
<protein>
    <submittedName>
        <fullName evidence="1">Putative ribonuclease H protein</fullName>
    </submittedName>
</protein>
<organism evidence="1 2">
    <name type="scientific">Vitis vinifera</name>
    <name type="common">Grape</name>
    <dbReference type="NCBI Taxonomy" id="29760"/>
    <lineage>
        <taxon>Eukaryota</taxon>
        <taxon>Viridiplantae</taxon>
        <taxon>Streptophyta</taxon>
        <taxon>Embryophyta</taxon>
        <taxon>Tracheophyta</taxon>
        <taxon>Spermatophyta</taxon>
        <taxon>Magnoliopsida</taxon>
        <taxon>eudicotyledons</taxon>
        <taxon>Gunneridae</taxon>
        <taxon>Pentapetalae</taxon>
        <taxon>rosids</taxon>
        <taxon>Vitales</taxon>
        <taxon>Vitaceae</taxon>
        <taxon>Viteae</taxon>
        <taxon>Vitis</taxon>
    </lineage>
</organism>
<proteinExistence type="predicted"/>